<dbReference type="RefSeq" id="WP_277859556.1">
    <property type="nucleotide sequence ID" value="NZ_JARRAG010000001.1"/>
</dbReference>
<gene>
    <name evidence="2" type="ORF">PZE19_05440</name>
</gene>
<evidence type="ECO:0000313" key="2">
    <source>
        <dbReference type="EMBL" id="MDG3003202.1"/>
    </source>
</evidence>
<sequence>MTKRSYFRSAAAALSLAMATVGAAPGQTPAQPKVVPGPNEPDWDVVLRDRYGLSMFGDLLNPVRTTAAQTPGLFRKAGPGPVTYRPVIALGLETRNRGGWYLPGPGADAPVKVETWTYTFKNTTRDLESGANLPPPLEPGGSLAFDPGDALFGVWASNDALDDGGVFSEPSLVARVNKRLAAQPYKAMIYPNRDKATGKTIPNSYLIGWEYSTNDDFQDVVCVLENVRLRIEP</sequence>
<proteinExistence type="predicted"/>
<organism evidence="2 3">
    <name type="scientific">Paludisphaera mucosa</name>
    <dbReference type="NCBI Taxonomy" id="3030827"/>
    <lineage>
        <taxon>Bacteria</taxon>
        <taxon>Pseudomonadati</taxon>
        <taxon>Planctomycetota</taxon>
        <taxon>Planctomycetia</taxon>
        <taxon>Isosphaerales</taxon>
        <taxon>Isosphaeraceae</taxon>
        <taxon>Paludisphaera</taxon>
    </lineage>
</organism>
<feature type="chain" id="PRO_5045643770" evidence="1">
    <location>
        <begin position="24"/>
        <end position="233"/>
    </location>
</feature>
<name>A0ABT6F6I8_9BACT</name>
<dbReference type="EMBL" id="JARRAG010000001">
    <property type="protein sequence ID" value="MDG3003202.1"/>
    <property type="molecule type" value="Genomic_DNA"/>
</dbReference>
<evidence type="ECO:0000256" key="1">
    <source>
        <dbReference type="SAM" id="SignalP"/>
    </source>
</evidence>
<feature type="signal peptide" evidence="1">
    <location>
        <begin position="1"/>
        <end position="23"/>
    </location>
</feature>
<accession>A0ABT6F6I8</accession>
<keyword evidence="3" id="KW-1185">Reference proteome</keyword>
<dbReference type="Proteomes" id="UP001216907">
    <property type="component" value="Unassembled WGS sequence"/>
</dbReference>
<reference evidence="2 3" key="1">
    <citation type="submission" date="2023-03" db="EMBL/GenBank/DDBJ databases">
        <title>Paludisphaera mucosa sp. nov. a novel planctomycete from northern fen.</title>
        <authorList>
            <person name="Ivanova A."/>
        </authorList>
    </citation>
    <scope>NUCLEOTIDE SEQUENCE [LARGE SCALE GENOMIC DNA]</scope>
    <source>
        <strain evidence="2 3">Pla2</strain>
    </source>
</reference>
<keyword evidence="1" id="KW-0732">Signal</keyword>
<evidence type="ECO:0000313" key="3">
    <source>
        <dbReference type="Proteomes" id="UP001216907"/>
    </source>
</evidence>
<comment type="caution">
    <text evidence="2">The sequence shown here is derived from an EMBL/GenBank/DDBJ whole genome shotgun (WGS) entry which is preliminary data.</text>
</comment>
<protein>
    <submittedName>
        <fullName evidence="2">Uncharacterized protein</fullName>
    </submittedName>
</protein>